<name>A0A399F744_9DEIN</name>
<dbReference type="AlphaFoldDB" id="A0A399F744"/>
<sequence length="443" mass="48885">MSPSFPRGVVLALCAVLGACGVNLPTPPPSSNPSPPPPSNPLVLKTGFDTSVPTLGQPRPALNQPFVDPNYGTTLARVTDPSQITDRDPPQWVRHEYSRKQAFNADSSRVLMISSNGWIRLYKVTGNTLAFVKTLNLGEPQEPIWHPTDPNLIYFLGPYGDGMTLSTYNILTDQKQVVRNLADRLRAIFGSQAARAWTKQEGRPSNDGKIWCLQVEDQNYAMLGLVAYDFSQDKILGFLLTKDRPDHVSTSPKGNYCVPSWGSPLGTRSYTLDFKSYQQLHKTTEHSDLALSAAGREVYVFADYDSGDVAMVDLATGSRTNLFRLYGPNSSATALHISGTASQKPGYALISFYACTEQYGATPCSYQTQWFNNKAIAVSLKPNPTLYNLAHLHTVYAGYFSEPQATVNPDFTKILFSSTWESSQENNVRDYLLELPSTALPNF</sequence>
<feature type="chain" id="PRO_5017426205" description="Lipoprotein" evidence="2">
    <location>
        <begin position="22"/>
        <end position="443"/>
    </location>
</feature>
<dbReference type="SUPFAM" id="SSF82171">
    <property type="entry name" value="DPP6 N-terminal domain-like"/>
    <property type="match status" value="1"/>
</dbReference>
<reference evidence="3 4" key="1">
    <citation type="submission" date="2018-08" db="EMBL/GenBank/DDBJ databases">
        <title>Meiothermus granaticius genome AF-68 sequencing project.</title>
        <authorList>
            <person name="Da Costa M.S."/>
            <person name="Albuquerque L."/>
            <person name="Raposo P."/>
            <person name="Froufe H.J.C."/>
            <person name="Barroso C.S."/>
            <person name="Egas C."/>
        </authorList>
    </citation>
    <scope>NUCLEOTIDE SEQUENCE [LARGE SCALE GENOMIC DNA]</scope>
    <source>
        <strain evidence="3 4">AF-68</strain>
    </source>
</reference>
<dbReference type="Proteomes" id="UP000266178">
    <property type="component" value="Unassembled WGS sequence"/>
</dbReference>
<evidence type="ECO:0000256" key="2">
    <source>
        <dbReference type="SAM" id="SignalP"/>
    </source>
</evidence>
<proteinExistence type="predicted"/>
<comment type="caution">
    <text evidence="3">The sequence shown here is derived from an EMBL/GenBank/DDBJ whole genome shotgun (WGS) entry which is preliminary data.</text>
</comment>
<feature type="signal peptide" evidence="2">
    <location>
        <begin position="1"/>
        <end position="21"/>
    </location>
</feature>
<evidence type="ECO:0000256" key="1">
    <source>
        <dbReference type="SAM" id="MobiDB-lite"/>
    </source>
</evidence>
<organism evidence="3 4">
    <name type="scientific">Meiothermus granaticius NBRC 107808</name>
    <dbReference type="NCBI Taxonomy" id="1227551"/>
    <lineage>
        <taxon>Bacteria</taxon>
        <taxon>Thermotogati</taxon>
        <taxon>Deinococcota</taxon>
        <taxon>Deinococci</taxon>
        <taxon>Thermales</taxon>
        <taxon>Thermaceae</taxon>
        <taxon>Meiothermus</taxon>
    </lineage>
</organism>
<keyword evidence="2" id="KW-0732">Signal</keyword>
<feature type="region of interest" description="Disordered" evidence="1">
    <location>
        <begin position="27"/>
        <end position="50"/>
    </location>
</feature>
<dbReference type="PROSITE" id="PS51257">
    <property type="entry name" value="PROKAR_LIPOPROTEIN"/>
    <property type="match status" value="1"/>
</dbReference>
<evidence type="ECO:0008006" key="5">
    <source>
        <dbReference type="Google" id="ProtNLM"/>
    </source>
</evidence>
<dbReference type="EMBL" id="QWLB01000039">
    <property type="protein sequence ID" value="RIH91555.1"/>
    <property type="molecule type" value="Genomic_DNA"/>
</dbReference>
<protein>
    <recommendedName>
        <fullName evidence="5">Lipoprotein</fullName>
    </recommendedName>
</protein>
<dbReference type="InterPro" id="IPR015943">
    <property type="entry name" value="WD40/YVTN_repeat-like_dom_sf"/>
</dbReference>
<feature type="compositionally biased region" description="Pro residues" evidence="1">
    <location>
        <begin position="27"/>
        <end position="40"/>
    </location>
</feature>
<keyword evidence="4" id="KW-1185">Reference proteome</keyword>
<gene>
    <name evidence="3" type="ORF">Mgrana_02557</name>
</gene>
<evidence type="ECO:0000313" key="4">
    <source>
        <dbReference type="Proteomes" id="UP000266178"/>
    </source>
</evidence>
<evidence type="ECO:0000313" key="3">
    <source>
        <dbReference type="EMBL" id="RIH91555.1"/>
    </source>
</evidence>
<dbReference type="Gene3D" id="2.130.10.10">
    <property type="entry name" value="YVTN repeat-like/Quinoprotein amine dehydrogenase"/>
    <property type="match status" value="1"/>
</dbReference>
<accession>A0A399F744</accession>